<reference evidence="2 3" key="1">
    <citation type="submission" date="2020-07" db="EMBL/GenBank/DDBJ databases">
        <title>Sequencing the genomes of 1000 actinobacteria strains.</title>
        <authorList>
            <person name="Klenk H.-P."/>
        </authorList>
    </citation>
    <scope>NUCLEOTIDE SEQUENCE [LARGE SCALE GENOMIC DNA]</scope>
    <source>
        <strain evidence="2 3">DSM 24723</strain>
    </source>
</reference>
<dbReference type="RefSeq" id="WP_179462505.1">
    <property type="nucleotide sequence ID" value="NZ_JACBZX010000001.1"/>
</dbReference>
<dbReference type="Proteomes" id="UP000592181">
    <property type="component" value="Unassembled WGS sequence"/>
</dbReference>
<name>A0A852X3S3_9MICO</name>
<comment type="caution">
    <text evidence="2">The sequence shown here is derived from an EMBL/GenBank/DDBJ whole genome shotgun (WGS) entry which is preliminary data.</text>
</comment>
<feature type="region of interest" description="Disordered" evidence="1">
    <location>
        <begin position="1"/>
        <end position="26"/>
    </location>
</feature>
<evidence type="ECO:0000256" key="1">
    <source>
        <dbReference type="SAM" id="MobiDB-lite"/>
    </source>
</evidence>
<protein>
    <submittedName>
        <fullName evidence="2">Uncharacterized protein</fullName>
    </submittedName>
</protein>
<sequence>MTLDLDTIPDSDAPASGGPGIALSDLPSVRPGRRGVLKGVALSGMTLGATALTWGSAAAPAVAETSPSGLDGWDRNDCSDAYPRGYREQRDNTGQYRNIAGACFGGSAIGSDNCDADGWHRADSVGSTTYRPVSGSCSGKNAWKWTVDGVTYRCSDGRTTEPVFWIWTRSYLSICRAAV</sequence>
<organism evidence="2 3">
    <name type="scientific">Janibacter alkaliphilus</name>
    <dbReference type="NCBI Taxonomy" id="1069963"/>
    <lineage>
        <taxon>Bacteria</taxon>
        <taxon>Bacillati</taxon>
        <taxon>Actinomycetota</taxon>
        <taxon>Actinomycetes</taxon>
        <taxon>Micrococcales</taxon>
        <taxon>Intrasporangiaceae</taxon>
        <taxon>Janibacter</taxon>
    </lineage>
</organism>
<dbReference type="InterPro" id="IPR006311">
    <property type="entry name" value="TAT_signal"/>
</dbReference>
<dbReference type="AlphaFoldDB" id="A0A852X3S3"/>
<evidence type="ECO:0000313" key="2">
    <source>
        <dbReference type="EMBL" id="NYG37078.1"/>
    </source>
</evidence>
<proteinExistence type="predicted"/>
<evidence type="ECO:0000313" key="3">
    <source>
        <dbReference type="Proteomes" id="UP000592181"/>
    </source>
</evidence>
<gene>
    <name evidence="2" type="ORF">BJY28_001547</name>
</gene>
<dbReference type="PROSITE" id="PS51318">
    <property type="entry name" value="TAT"/>
    <property type="match status" value="1"/>
</dbReference>
<dbReference type="EMBL" id="JACBZX010000001">
    <property type="protein sequence ID" value="NYG37078.1"/>
    <property type="molecule type" value="Genomic_DNA"/>
</dbReference>
<keyword evidence="3" id="KW-1185">Reference proteome</keyword>
<accession>A0A852X3S3</accession>